<dbReference type="CDD" id="cd05233">
    <property type="entry name" value="SDR_c"/>
    <property type="match status" value="1"/>
</dbReference>
<evidence type="ECO:0000313" key="5">
    <source>
        <dbReference type="EMBL" id="AUX76520.1"/>
    </source>
</evidence>
<protein>
    <submittedName>
        <fullName evidence="5">Short-chain dehydrogenase/reductase SDR family protein</fullName>
    </submittedName>
</protein>
<dbReference type="InterPro" id="IPR002347">
    <property type="entry name" value="SDR_fam"/>
</dbReference>
<dbReference type="PRINTS" id="PR00080">
    <property type="entry name" value="SDRFAMILY"/>
</dbReference>
<feature type="compositionally biased region" description="Basic and acidic residues" evidence="4">
    <location>
        <begin position="289"/>
        <end position="309"/>
    </location>
</feature>
<dbReference type="SUPFAM" id="SSF51735">
    <property type="entry name" value="NAD(P)-binding Rossmann-fold domains"/>
    <property type="match status" value="1"/>
</dbReference>
<keyword evidence="2" id="KW-0560">Oxidoreductase</keyword>
<reference evidence="5 6" key="1">
    <citation type="submission" date="2017-10" db="EMBL/GenBank/DDBJ databases">
        <title>Analysis of the genome sequences of Rhizobium populations associated to common bean (phaseolus vulgaris).</title>
        <authorList>
            <person name="Bustos P."/>
            <person name="Santamaria R.I."/>
            <person name="Miranda-Sanchez F."/>
            <person name="Perez-Carrascal O."/>
            <person name="Juarez S."/>
            <person name="Lozano L."/>
            <person name="Martinez-Flores I."/>
            <person name="Vinuesa P."/>
            <person name="Martinez-Romero E."/>
            <person name="Cevallos M.A."/>
            <person name="Romero D."/>
            <person name="Davila G."/>
            <person name="Gonzalez V."/>
        </authorList>
    </citation>
    <scope>NUCLEOTIDE SEQUENCE [LARGE SCALE GENOMIC DNA]</scope>
    <source>
        <strain evidence="5 6">NXT3</strain>
    </source>
</reference>
<dbReference type="GO" id="GO:0016491">
    <property type="term" value="F:oxidoreductase activity"/>
    <property type="evidence" value="ECO:0007669"/>
    <property type="project" value="UniProtKB-KW"/>
</dbReference>
<dbReference type="PRINTS" id="PR00081">
    <property type="entry name" value="GDHRDH"/>
</dbReference>
<evidence type="ECO:0000256" key="1">
    <source>
        <dbReference type="ARBA" id="ARBA00006484"/>
    </source>
</evidence>
<dbReference type="SUPFAM" id="SSF103642">
    <property type="entry name" value="Sec-C motif"/>
    <property type="match status" value="1"/>
</dbReference>
<dbReference type="Proteomes" id="UP000239340">
    <property type="component" value="Chromosome"/>
</dbReference>
<dbReference type="InterPro" id="IPR036291">
    <property type="entry name" value="NAD(P)-bd_dom_sf"/>
</dbReference>
<dbReference type="EMBL" id="CP024307">
    <property type="protein sequence ID" value="AUX76520.1"/>
    <property type="molecule type" value="Genomic_DNA"/>
</dbReference>
<proteinExistence type="inferred from homology"/>
<sequence>MTEQMELRPAVVVVGGSRGIGKAMAGAAASDGATVVLVARSPDDLTAAVADIKSGGEVFTVSLDLSGKDAAHELESFLSANGLYCDVLVNSAGYGLRGSATVLPAGDQLGIVDLNIRALTDLTLRFLPGMMSRGRGGVINLGSVASFTPGPYMALYYASKGFVRSFSEALHQELRRTGVTVTCVAPGPVSTEFLERSGANRAALFKVLPKVDSQYVAACAWRGFRSGRRLVIPGISAKLAILTAALLPSGLLLPLISRLQRRSNDPCPCGSGKKYTACHGARHRSADRIAVKRDKASASRAEAVPRSRNSDFLPSESKSSK</sequence>
<evidence type="ECO:0000256" key="4">
    <source>
        <dbReference type="SAM" id="MobiDB-lite"/>
    </source>
</evidence>
<dbReference type="GO" id="GO:0016020">
    <property type="term" value="C:membrane"/>
    <property type="evidence" value="ECO:0007669"/>
    <property type="project" value="TreeGrafter"/>
</dbReference>
<dbReference type="PANTHER" id="PTHR44196">
    <property type="entry name" value="DEHYDROGENASE/REDUCTASE SDR FAMILY MEMBER 7B"/>
    <property type="match status" value="1"/>
</dbReference>
<dbReference type="InterPro" id="IPR004027">
    <property type="entry name" value="SEC_C_motif"/>
</dbReference>
<gene>
    <name evidence="5" type="ORF">NXT3_CH01954</name>
</gene>
<evidence type="ECO:0000256" key="2">
    <source>
        <dbReference type="ARBA" id="ARBA00023002"/>
    </source>
</evidence>
<evidence type="ECO:0000313" key="6">
    <source>
        <dbReference type="Proteomes" id="UP000239340"/>
    </source>
</evidence>
<dbReference type="PANTHER" id="PTHR44196:SF2">
    <property type="entry name" value="SHORT-CHAIN DEHYDROGENASE-RELATED"/>
    <property type="match status" value="1"/>
</dbReference>
<dbReference type="Gene3D" id="3.40.50.720">
    <property type="entry name" value="NAD(P)-binding Rossmann-like Domain"/>
    <property type="match status" value="1"/>
</dbReference>
<evidence type="ECO:0000256" key="3">
    <source>
        <dbReference type="RuleBase" id="RU000363"/>
    </source>
</evidence>
<dbReference type="Gene3D" id="3.10.450.50">
    <property type="match status" value="1"/>
</dbReference>
<feature type="region of interest" description="Disordered" evidence="4">
    <location>
        <begin position="289"/>
        <end position="321"/>
    </location>
</feature>
<dbReference type="Pfam" id="PF00106">
    <property type="entry name" value="adh_short"/>
    <property type="match status" value="1"/>
</dbReference>
<accession>A0A2L0H4W4</accession>
<comment type="similarity">
    <text evidence="1 3">Belongs to the short-chain dehydrogenases/reductases (SDR) family.</text>
</comment>
<dbReference type="AlphaFoldDB" id="A0A2L0H4W4"/>
<organism evidence="5 6">
    <name type="scientific">Rhizobium fredii</name>
    <name type="common">Sinorhizobium fredii</name>
    <dbReference type="NCBI Taxonomy" id="380"/>
    <lineage>
        <taxon>Bacteria</taxon>
        <taxon>Pseudomonadati</taxon>
        <taxon>Pseudomonadota</taxon>
        <taxon>Alphaproteobacteria</taxon>
        <taxon>Hyphomicrobiales</taxon>
        <taxon>Rhizobiaceae</taxon>
        <taxon>Sinorhizobium/Ensifer group</taxon>
        <taxon>Sinorhizobium</taxon>
    </lineage>
</organism>
<dbReference type="Pfam" id="PF02810">
    <property type="entry name" value="SEC-C"/>
    <property type="match status" value="1"/>
</dbReference>
<name>A0A2L0H4W4_RHIFR</name>